<feature type="region of interest" description="Disordered" evidence="1">
    <location>
        <begin position="210"/>
        <end position="237"/>
    </location>
</feature>
<gene>
    <name evidence="2" type="ORF">EK21DRAFT_119239</name>
</gene>
<name>A0A9P4GWR4_9PLEO</name>
<feature type="region of interest" description="Disordered" evidence="1">
    <location>
        <begin position="1"/>
        <end position="24"/>
    </location>
</feature>
<protein>
    <submittedName>
        <fullName evidence="2">Uncharacterized protein</fullName>
    </submittedName>
</protein>
<organism evidence="2 3">
    <name type="scientific">Setomelanomma holmii</name>
    <dbReference type="NCBI Taxonomy" id="210430"/>
    <lineage>
        <taxon>Eukaryota</taxon>
        <taxon>Fungi</taxon>
        <taxon>Dikarya</taxon>
        <taxon>Ascomycota</taxon>
        <taxon>Pezizomycotina</taxon>
        <taxon>Dothideomycetes</taxon>
        <taxon>Pleosporomycetidae</taxon>
        <taxon>Pleosporales</taxon>
        <taxon>Pleosporineae</taxon>
        <taxon>Phaeosphaeriaceae</taxon>
        <taxon>Setomelanomma</taxon>
    </lineage>
</organism>
<dbReference type="Proteomes" id="UP000799777">
    <property type="component" value="Unassembled WGS sequence"/>
</dbReference>
<dbReference type="AlphaFoldDB" id="A0A9P4GWR4"/>
<sequence>MSPRKRSRGAELFQSSKRARYEPFPTGSVDPLPHEVYQPAYLHPVTVTSTRGAPLAFNGRGLEILPLPDGPPASTQWFMASRVDLALPPLQQISGIPKNSRLQVQDARLMLVPFSLGQALDSKETQDGEYKKVWAAIKKVIANARQYELSWYKIFAGKPRATAEAVWQNIVENQAFSENVGPINGRPIAAAPHCRRGDVAMVPLDSGSSACTLPTTRHEATSNKSVESPSEKSAAAPQHHHKICAAKAPNTASFAPTLPTIEQETTLYESIEKLCGKQAPARHHQSKDVAENNPKIASIACSMPTKKHEAILTARSISPPVATKPAATQRHQGENVVTGPPNTASFAYTLLIAENEATSTEPSVTKPAAETLLAKSPEQLPALPGAAKKRKHQPDLVEESANKKSRVEVDLTGDHPAPKKKIVSNAQQKADLALYHENEEPINIYYLEGDPMRKKTDQYWQS</sequence>
<evidence type="ECO:0000256" key="1">
    <source>
        <dbReference type="SAM" id="MobiDB-lite"/>
    </source>
</evidence>
<comment type="caution">
    <text evidence="2">The sequence shown here is derived from an EMBL/GenBank/DDBJ whole genome shotgun (WGS) entry which is preliminary data.</text>
</comment>
<feature type="region of interest" description="Disordered" evidence="1">
    <location>
        <begin position="375"/>
        <end position="421"/>
    </location>
</feature>
<proteinExistence type="predicted"/>
<keyword evidence="3" id="KW-1185">Reference proteome</keyword>
<evidence type="ECO:0000313" key="3">
    <source>
        <dbReference type="Proteomes" id="UP000799777"/>
    </source>
</evidence>
<reference evidence="2" key="1">
    <citation type="journal article" date="2020" name="Stud. Mycol.">
        <title>101 Dothideomycetes genomes: a test case for predicting lifestyles and emergence of pathogens.</title>
        <authorList>
            <person name="Haridas S."/>
            <person name="Albert R."/>
            <person name="Binder M."/>
            <person name="Bloem J."/>
            <person name="Labutti K."/>
            <person name="Salamov A."/>
            <person name="Andreopoulos B."/>
            <person name="Baker S."/>
            <person name="Barry K."/>
            <person name="Bills G."/>
            <person name="Bluhm B."/>
            <person name="Cannon C."/>
            <person name="Castanera R."/>
            <person name="Culley D."/>
            <person name="Daum C."/>
            <person name="Ezra D."/>
            <person name="Gonzalez J."/>
            <person name="Henrissat B."/>
            <person name="Kuo A."/>
            <person name="Liang C."/>
            <person name="Lipzen A."/>
            <person name="Lutzoni F."/>
            <person name="Magnuson J."/>
            <person name="Mondo S."/>
            <person name="Nolan M."/>
            <person name="Ohm R."/>
            <person name="Pangilinan J."/>
            <person name="Park H.-J."/>
            <person name="Ramirez L."/>
            <person name="Alfaro M."/>
            <person name="Sun H."/>
            <person name="Tritt A."/>
            <person name="Yoshinaga Y."/>
            <person name="Zwiers L.-H."/>
            <person name="Turgeon B."/>
            <person name="Goodwin S."/>
            <person name="Spatafora J."/>
            <person name="Crous P."/>
            <person name="Grigoriev I."/>
        </authorList>
    </citation>
    <scope>NUCLEOTIDE SEQUENCE</scope>
    <source>
        <strain evidence="2">CBS 110217</strain>
    </source>
</reference>
<evidence type="ECO:0000313" key="2">
    <source>
        <dbReference type="EMBL" id="KAF2022940.1"/>
    </source>
</evidence>
<accession>A0A9P4GWR4</accession>
<dbReference type="EMBL" id="ML978404">
    <property type="protein sequence ID" value="KAF2022940.1"/>
    <property type="molecule type" value="Genomic_DNA"/>
</dbReference>
<feature type="compositionally biased region" description="Basic and acidic residues" evidence="1">
    <location>
        <begin position="400"/>
        <end position="417"/>
    </location>
</feature>